<dbReference type="EMBL" id="RJVJ01000001">
    <property type="protein sequence ID" value="ROR44678.1"/>
    <property type="molecule type" value="Genomic_DNA"/>
</dbReference>
<proteinExistence type="predicted"/>
<dbReference type="Pfam" id="PF10824">
    <property type="entry name" value="T7SS_ESX_EspC"/>
    <property type="match status" value="1"/>
</dbReference>
<dbReference type="InterPro" id="IPR022536">
    <property type="entry name" value="EspC"/>
</dbReference>
<name>A0A8G1UIM1_9ACTN</name>
<reference evidence="2 3" key="1">
    <citation type="submission" date="2018-11" db="EMBL/GenBank/DDBJ databases">
        <title>Sequencing the genomes of 1000 actinobacteria strains.</title>
        <authorList>
            <person name="Klenk H.-P."/>
        </authorList>
    </citation>
    <scope>NUCLEOTIDE SEQUENCE [LARGE SCALE GENOMIC DNA]</scope>
    <source>
        <strain evidence="2 3">DSM 44780</strain>
    </source>
</reference>
<gene>
    <name evidence="2" type="ORF">EDD39_2884</name>
</gene>
<dbReference type="Proteomes" id="UP000267408">
    <property type="component" value="Unassembled WGS sequence"/>
</dbReference>
<evidence type="ECO:0000313" key="3">
    <source>
        <dbReference type="Proteomes" id="UP000267408"/>
    </source>
</evidence>
<accession>A0A8G1UIM1</accession>
<feature type="region of interest" description="Disordered" evidence="1">
    <location>
        <begin position="1"/>
        <end position="68"/>
    </location>
</feature>
<evidence type="ECO:0000256" key="1">
    <source>
        <dbReference type="SAM" id="MobiDB-lite"/>
    </source>
</evidence>
<sequence length="115" mass="11595">MVGDGVLSVGPGGSGGSGGGFQVEPGELDGAGQTAGNVAEQVPPSTSQVLGASDDAEAGLRGWTTGSELDSCTDEWKRLLDSLSAEMDRQGGNLRQTAANYRRAEQDVATGLAGR</sequence>
<dbReference type="AlphaFoldDB" id="A0A8G1UIM1"/>
<organism evidence="2 3">
    <name type="scientific">Kitasatospora cineracea</name>
    <dbReference type="NCBI Taxonomy" id="88074"/>
    <lineage>
        <taxon>Bacteria</taxon>
        <taxon>Bacillati</taxon>
        <taxon>Actinomycetota</taxon>
        <taxon>Actinomycetes</taxon>
        <taxon>Kitasatosporales</taxon>
        <taxon>Streptomycetaceae</taxon>
        <taxon>Kitasatospora</taxon>
    </lineage>
</organism>
<feature type="compositionally biased region" description="Gly residues" evidence="1">
    <location>
        <begin position="10"/>
        <end position="21"/>
    </location>
</feature>
<evidence type="ECO:0000313" key="2">
    <source>
        <dbReference type="EMBL" id="ROR44678.1"/>
    </source>
</evidence>
<dbReference type="InterPro" id="IPR036689">
    <property type="entry name" value="ESAT-6-like_sf"/>
</dbReference>
<dbReference type="Gene3D" id="1.10.287.1060">
    <property type="entry name" value="ESAT-6-like"/>
    <property type="match status" value="1"/>
</dbReference>
<protein>
    <submittedName>
        <fullName evidence="2">Excreted virulence factor EspC (Type VII ESX diderm)</fullName>
    </submittedName>
</protein>
<comment type="caution">
    <text evidence="2">The sequence shown here is derived from an EMBL/GenBank/DDBJ whole genome shotgun (WGS) entry which is preliminary data.</text>
</comment>
<dbReference type="GO" id="GO:0009306">
    <property type="term" value="P:protein secretion"/>
    <property type="evidence" value="ECO:0007669"/>
    <property type="project" value="InterPro"/>
</dbReference>
<dbReference type="SUPFAM" id="SSF140453">
    <property type="entry name" value="EsxAB dimer-like"/>
    <property type="match status" value="1"/>
</dbReference>